<evidence type="ECO:0000313" key="3">
    <source>
        <dbReference type="EMBL" id="MET4754933.1"/>
    </source>
</evidence>
<evidence type="ECO:0000313" key="4">
    <source>
        <dbReference type="Proteomes" id="UP001549366"/>
    </source>
</evidence>
<feature type="domain" description="THAP4-like heme-binding" evidence="2">
    <location>
        <begin position="72"/>
        <end position="165"/>
    </location>
</feature>
<name>A0ABV2SDB5_9GAMM</name>
<dbReference type="EMBL" id="JBEWTB010000001">
    <property type="protein sequence ID" value="MET4754933.1"/>
    <property type="molecule type" value="Genomic_DNA"/>
</dbReference>
<evidence type="ECO:0000259" key="2">
    <source>
        <dbReference type="Pfam" id="PF08768"/>
    </source>
</evidence>
<proteinExistence type="predicted"/>
<evidence type="ECO:0000256" key="1">
    <source>
        <dbReference type="SAM" id="MobiDB-lite"/>
    </source>
</evidence>
<dbReference type="InterPro" id="IPR012674">
    <property type="entry name" value="Calycin"/>
</dbReference>
<accession>A0ABV2SDB5</accession>
<organism evidence="3 4">
    <name type="scientific">Endozoicomonas lisbonensis</name>
    <dbReference type="NCBI Taxonomy" id="3120522"/>
    <lineage>
        <taxon>Bacteria</taxon>
        <taxon>Pseudomonadati</taxon>
        <taxon>Pseudomonadota</taxon>
        <taxon>Gammaproteobacteria</taxon>
        <taxon>Oceanospirillales</taxon>
        <taxon>Endozoicomonadaceae</taxon>
        <taxon>Endozoicomonas</taxon>
    </lineage>
</organism>
<feature type="compositionally biased region" description="Polar residues" evidence="1">
    <location>
        <begin position="7"/>
        <end position="22"/>
    </location>
</feature>
<comment type="caution">
    <text evidence="3">The sequence shown here is derived from an EMBL/GenBank/DDBJ whole genome shotgun (WGS) entry which is preliminary data.</text>
</comment>
<protein>
    <recommendedName>
        <fullName evidence="2">THAP4-like heme-binding domain-containing protein</fullName>
    </recommendedName>
</protein>
<keyword evidence="4" id="KW-1185">Reference proteome</keyword>
<sequence length="355" mass="38702">MSKKTSGDNTKSSSQQDSQQRCPYSGTSSGASSATHSQPGYASTESNTYWNNVLPPLLRQGKGRDNQDVLYNLGPLAQLIGTWVSTPQNGYNVMPLPEATAKNGFILKNFPYYEEITFSAIADKVPNRGGKFQQNSYTLFYEQRVFFSQGPEKDQLVHAENGSWLHLKTGPQLVGPVGISPIPSPPAPEPIPPQNPAGSIVKQVSVPHGNSILATGGFEIIPGRPNIEAVSTLPSKDGKALPADFYIPYGPDVVNNPNVNPNAVLNATLALTPEPVVQTTVIKVDSHHNGSVANIPFETRVINVERFSNTMWLEFLETGEVQMQYLQNITLQFPQPDGSLIQFPHIVANTLRRIV</sequence>
<feature type="region of interest" description="Disordered" evidence="1">
    <location>
        <begin position="1"/>
        <end position="47"/>
    </location>
</feature>
<dbReference type="Gene3D" id="2.40.128.20">
    <property type="match status" value="1"/>
</dbReference>
<dbReference type="InterPro" id="IPR014878">
    <property type="entry name" value="THAP4-like_heme-bd"/>
</dbReference>
<gene>
    <name evidence="3" type="ORF">V5J35_000125</name>
</gene>
<dbReference type="Proteomes" id="UP001549366">
    <property type="component" value="Unassembled WGS sequence"/>
</dbReference>
<feature type="compositionally biased region" description="Polar residues" evidence="1">
    <location>
        <begin position="36"/>
        <end position="47"/>
    </location>
</feature>
<reference evidence="3 4" key="1">
    <citation type="submission" date="2024-06" db="EMBL/GenBank/DDBJ databases">
        <title>Genomic Encyclopedia of Type Strains, Phase V (KMG-V): Genome sequencing to study the core and pangenomes of soil and plant-associated prokaryotes.</title>
        <authorList>
            <person name="Whitman W."/>
        </authorList>
    </citation>
    <scope>NUCLEOTIDE SEQUENCE [LARGE SCALE GENOMIC DNA]</scope>
    <source>
        <strain evidence="3 4">NE40</strain>
    </source>
</reference>
<feature type="compositionally biased region" description="Low complexity" evidence="1">
    <location>
        <begin position="25"/>
        <end position="35"/>
    </location>
</feature>
<dbReference type="RefSeq" id="WP_354011529.1">
    <property type="nucleotide sequence ID" value="NZ_JBEWTA010000003.1"/>
</dbReference>
<dbReference type="NCBIfam" id="NF040572">
    <property type="entry name" value="heme_bind_FMP"/>
    <property type="match status" value="1"/>
</dbReference>
<dbReference type="InterPro" id="IPR047975">
    <property type="entry name" value="Heme_bind_FMP"/>
</dbReference>
<dbReference type="Pfam" id="PF08768">
    <property type="entry name" value="THAP4_heme-bd"/>
    <property type="match status" value="1"/>
</dbReference>
<dbReference type="SUPFAM" id="SSF50814">
    <property type="entry name" value="Lipocalins"/>
    <property type="match status" value="1"/>
</dbReference>